<feature type="coiled-coil region" evidence="1">
    <location>
        <begin position="77"/>
        <end position="104"/>
    </location>
</feature>
<protein>
    <recommendedName>
        <fullName evidence="4">Flagellar export protein FliJ</fullName>
    </recommendedName>
</protein>
<evidence type="ECO:0000256" key="1">
    <source>
        <dbReference type="SAM" id="Coils"/>
    </source>
</evidence>
<dbReference type="Proteomes" id="UP001156670">
    <property type="component" value="Unassembled WGS sequence"/>
</dbReference>
<dbReference type="RefSeq" id="WP_284320490.1">
    <property type="nucleotide sequence ID" value="NZ_BSOB01000011.1"/>
</dbReference>
<dbReference type="EMBL" id="BSOB01000011">
    <property type="protein sequence ID" value="GLQ92748.1"/>
    <property type="molecule type" value="Genomic_DNA"/>
</dbReference>
<name>A0ABQ5XMG4_9GAMM</name>
<sequence length="149" mass="16827">MSTRKQHAYEVALRIARVKELRAQMALADAVDKEDAARHQVETIETARQEVSLASQVCIADGRYVDLARYELLTHLSSALTNTLQHASDELEQASDERIEKASENVLAKRHRERVHEHLDDVRLALAHGRAAKALEEGIELWLESRGEP</sequence>
<keyword evidence="3" id="KW-1185">Reference proteome</keyword>
<keyword evidence="1" id="KW-0175">Coiled coil</keyword>
<reference evidence="3" key="1">
    <citation type="journal article" date="2019" name="Int. J. Syst. Evol. Microbiol.">
        <title>The Global Catalogue of Microorganisms (GCM) 10K type strain sequencing project: providing services to taxonomists for standard genome sequencing and annotation.</title>
        <authorList>
            <consortium name="The Broad Institute Genomics Platform"/>
            <consortium name="The Broad Institute Genome Sequencing Center for Infectious Disease"/>
            <person name="Wu L."/>
            <person name="Ma J."/>
        </authorList>
    </citation>
    <scope>NUCLEOTIDE SEQUENCE [LARGE SCALE GENOMIC DNA]</scope>
    <source>
        <strain evidence="3">NBRC 111980</strain>
    </source>
</reference>
<evidence type="ECO:0000313" key="3">
    <source>
        <dbReference type="Proteomes" id="UP001156670"/>
    </source>
</evidence>
<evidence type="ECO:0000313" key="2">
    <source>
        <dbReference type="EMBL" id="GLQ92748.1"/>
    </source>
</evidence>
<evidence type="ECO:0008006" key="4">
    <source>
        <dbReference type="Google" id="ProtNLM"/>
    </source>
</evidence>
<gene>
    <name evidence="2" type="ORF">GCM10007901_16990</name>
</gene>
<organism evidence="2 3">
    <name type="scientific">Dyella acidisoli</name>
    <dbReference type="NCBI Taxonomy" id="1867834"/>
    <lineage>
        <taxon>Bacteria</taxon>
        <taxon>Pseudomonadati</taxon>
        <taxon>Pseudomonadota</taxon>
        <taxon>Gammaproteobacteria</taxon>
        <taxon>Lysobacterales</taxon>
        <taxon>Rhodanobacteraceae</taxon>
        <taxon>Dyella</taxon>
    </lineage>
</organism>
<proteinExistence type="predicted"/>
<comment type="caution">
    <text evidence="2">The sequence shown here is derived from an EMBL/GenBank/DDBJ whole genome shotgun (WGS) entry which is preliminary data.</text>
</comment>
<accession>A0ABQ5XMG4</accession>